<dbReference type="GO" id="GO:0009229">
    <property type="term" value="P:thiamine diphosphate biosynthetic process"/>
    <property type="evidence" value="ECO:0007669"/>
    <property type="project" value="InterPro"/>
</dbReference>
<dbReference type="InterPro" id="IPR053149">
    <property type="entry name" value="TPK"/>
</dbReference>
<accession>A0A1T4ZZP6</accession>
<dbReference type="PANTHER" id="PTHR41299">
    <property type="entry name" value="THIAMINE PYROPHOSPHOKINASE"/>
    <property type="match status" value="1"/>
</dbReference>
<evidence type="ECO:0000313" key="8">
    <source>
        <dbReference type="Proteomes" id="UP000243406"/>
    </source>
</evidence>
<feature type="domain" description="Thiamin pyrophosphokinase thiamin-binding" evidence="6">
    <location>
        <begin position="142"/>
        <end position="207"/>
    </location>
</feature>
<organism evidence="7 8">
    <name type="scientific">Acetoanaerobium noterae</name>
    <dbReference type="NCBI Taxonomy" id="745369"/>
    <lineage>
        <taxon>Bacteria</taxon>
        <taxon>Bacillati</taxon>
        <taxon>Bacillota</taxon>
        <taxon>Clostridia</taxon>
        <taxon>Peptostreptococcales</taxon>
        <taxon>Filifactoraceae</taxon>
        <taxon>Acetoanaerobium</taxon>
    </lineage>
</organism>
<dbReference type="SUPFAM" id="SSF63862">
    <property type="entry name" value="Thiamin pyrophosphokinase, substrate-binding domain"/>
    <property type="match status" value="1"/>
</dbReference>
<evidence type="ECO:0000256" key="2">
    <source>
        <dbReference type="ARBA" id="ARBA00022741"/>
    </source>
</evidence>
<name>A0A1T4ZZP6_9FIRM</name>
<dbReference type="EC" id="2.7.6.2" evidence="5"/>
<dbReference type="Gene3D" id="3.40.50.10240">
    <property type="entry name" value="Thiamin pyrophosphokinase, catalytic domain"/>
    <property type="match status" value="1"/>
</dbReference>
<evidence type="ECO:0000256" key="5">
    <source>
        <dbReference type="NCBIfam" id="TIGR01378"/>
    </source>
</evidence>
<proteinExistence type="predicted"/>
<evidence type="ECO:0000259" key="6">
    <source>
        <dbReference type="SMART" id="SM00983"/>
    </source>
</evidence>
<sequence length="215" mass="24092">MKKCCIFVNGNMKTSEFYKATASSHELLISADGASNRLFELGIVPDYIVGDLDSIKSEVEEYYKTQKTVFIKFPAKKDKTDTELAIDLAKDMGYSNITMLGFLGERLDHMLGNIFMLYYAQQLGLKLELVDENNKAWLITKGKTNILNEKGRTISFITLGDNAYGITLKGFAYPLDNYNLELGSTRCISNIVSEDEAEIELEIGKLIAILTNPEL</sequence>
<dbReference type="GO" id="GO:0030975">
    <property type="term" value="F:thiamine binding"/>
    <property type="evidence" value="ECO:0007669"/>
    <property type="project" value="InterPro"/>
</dbReference>
<dbReference type="AlphaFoldDB" id="A0A1T4ZZP6"/>
<dbReference type="SMART" id="SM00983">
    <property type="entry name" value="TPK_B1_binding"/>
    <property type="match status" value="1"/>
</dbReference>
<keyword evidence="1" id="KW-0808">Transferase</keyword>
<dbReference type="GO" id="GO:0004788">
    <property type="term" value="F:thiamine diphosphokinase activity"/>
    <property type="evidence" value="ECO:0007669"/>
    <property type="project" value="UniProtKB-UniRule"/>
</dbReference>
<dbReference type="InterPro" id="IPR036371">
    <property type="entry name" value="TPK_B1-bd_sf"/>
</dbReference>
<dbReference type="OrthoDB" id="9804377at2"/>
<dbReference type="RefSeq" id="WP_079588541.1">
    <property type="nucleotide sequence ID" value="NZ_FUYN01000001.1"/>
</dbReference>
<evidence type="ECO:0000313" key="7">
    <source>
        <dbReference type="EMBL" id="SKB27997.1"/>
    </source>
</evidence>
<dbReference type="Proteomes" id="UP000243406">
    <property type="component" value="Unassembled WGS sequence"/>
</dbReference>
<dbReference type="GO" id="GO:0016301">
    <property type="term" value="F:kinase activity"/>
    <property type="evidence" value="ECO:0007669"/>
    <property type="project" value="UniProtKB-KW"/>
</dbReference>
<dbReference type="Pfam" id="PF04265">
    <property type="entry name" value="TPK_B1_binding"/>
    <property type="match status" value="1"/>
</dbReference>
<dbReference type="InterPro" id="IPR007371">
    <property type="entry name" value="TPK_catalytic"/>
</dbReference>
<protein>
    <recommendedName>
        <fullName evidence="5">Thiamine diphosphokinase</fullName>
        <ecNumber evidence="5">2.7.6.2</ecNumber>
    </recommendedName>
</protein>
<evidence type="ECO:0000256" key="1">
    <source>
        <dbReference type="ARBA" id="ARBA00022679"/>
    </source>
</evidence>
<dbReference type="InterPro" id="IPR007373">
    <property type="entry name" value="Thiamin_PyroPKinase_B1-bd"/>
</dbReference>
<evidence type="ECO:0000256" key="3">
    <source>
        <dbReference type="ARBA" id="ARBA00022777"/>
    </source>
</evidence>
<dbReference type="InterPro" id="IPR006282">
    <property type="entry name" value="Thi_PPkinase"/>
</dbReference>
<dbReference type="SUPFAM" id="SSF63999">
    <property type="entry name" value="Thiamin pyrophosphokinase, catalytic domain"/>
    <property type="match status" value="1"/>
</dbReference>
<dbReference type="NCBIfam" id="TIGR01378">
    <property type="entry name" value="thi_PPkinase"/>
    <property type="match status" value="1"/>
</dbReference>
<dbReference type="CDD" id="cd07995">
    <property type="entry name" value="TPK"/>
    <property type="match status" value="1"/>
</dbReference>
<dbReference type="GO" id="GO:0005524">
    <property type="term" value="F:ATP binding"/>
    <property type="evidence" value="ECO:0007669"/>
    <property type="project" value="UniProtKB-KW"/>
</dbReference>
<dbReference type="InterPro" id="IPR036759">
    <property type="entry name" value="TPK_catalytic_sf"/>
</dbReference>
<keyword evidence="2" id="KW-0547">Nucleotide-binding</keyword>
<evidence type="ECO:0000256" key="4">
    <source>
        <dbReference type="ARBA" id="ARBA00022840"/>
    </source>
</evidence>
<dbReference type="PANTHER" id="PTHR41299:SF1">
    <property type="entry name" value="THIAMINE PYROPHOSPHOKINASE"/>
    <property type="match status" value="1"/>
</dbReference>
<reference evidence="8" key="1">
    <citation type="submission" date="2017-02" db="EMBL/GenBank/DDBJ databases">
        <authorList>
            <person name="Varghese N."/>
            <person name="Submissions S."/>
        </authorList>
    </citation>
    <scope>NUCLEOTIDE SEQUENCE [LARGE SCALE GENOMIC DNA]</scope>
    <source>
        <strain evidence="8">ATCC 35199</strain>
    </source>
</reference>
<keyword evidence="3 7" id="KW-0418">Kinase</keyword>
<dbReference type="Pfam" id="PF04263">
    <property type="entry name" value="TPK_catalytic"/>
    <property type="match status" value="1"/>
</dbReference>
<dbReference type="GO" id="GO:0006772">
    <property type="term" value="P:thiamine metabolic process"/>
    <property type="evidence" value="ECO:0007669"/>
    <property type="project" value="UniProtKB-UniRule"/>
</dbReference>
<gene>
    <name evidence="7" type="ORF">SAMN02745120_0569</name>
</gene>
<keyword evidence="8" id="KW-1185">Reference proteome</keyword>
<dbReference type="EMBL" id="FUYN01000001">
    <property type="protein sequence ID" value="SKB27997.1"/>
    <property type="molecule type" value="Genomic_DNA"/>
</dbReference>
<keyword evidence="4" id="KW-0067">ATP-binding</keyword>